<dbReference type="Proteomes" id="UP000256405">
    <property type="component" value="Unassembled WGS sequence"/>
</dbReference>
<comment type="caution">
    <text evidence="1">The sequence shown here is derived from an EMBL/GenBank/DDBJ whole genome shotgun (WGS) entry which is preliminary data.</text>
</comment>
<evidence type="ECO:0000313" key="1">
    <source>
        <dbReference type="EMBL" id="REG91450.1"/>
    </source>
</evidence>
<dbReference type="EMBL" id="QUNF01000004">
    <property type="protein sequence ID" value="REG91450.1"/>
    <property type="molecule type" value="Genomic_DNA"/>
</dbReference>
<sequence>MAWVSEPFFLEATPTIYKTVFSYFLFLAMRDAMILPAISC</sequence>
<proteinExistence type="predicted"/>
<keyword evidence="2" id="KW-1185">Reference proteome</keyword>
<name>A0A3E0E1C7_9BACT</name>
<accession>A0A3E0E1C7</accession>
<evidence type="ECO:0000313" key="2">
    <source>
        <dbReference type="Proteomes" id="UP000256405"/>
    </source>
</evidence>
<gene>
    <name evidence="1" type="ORF">C8N25_10464</name>
</gene>
<dbReference type="AlphaFoldDB" id="A0A3E0E1C7"/>
<protein>
    <submittedName>
        <fullName evidence="1">Uncharacterized protein</fullName>
    </submittedName>
</protein>
<organism evidence="1 2">
    <name type="scientific">Algoriphagus antarcticus</name>
    <dbReference type="NCBI Taxonomy" id="238540"/>
    <lineage>
        <taxon>Bacteria</taxon>
        <taxon>Pseudomonadati</taxon>
        <taxon>Bacteroidota</taxon>
        <taxon>Cytophagia</taxon>
        <taxon>Cytophagales</taxon>
        <taxon>Cyclobacteriaceae</taxon>
        <taxon>Algoriphagus</taxon>
    </lineage>
</organism>
<reference evidence="1 2" key="1">
    <citation type="submission" date="2018-08" db="EMBL/GenBank/DDBJ databases">
        <title>Genomic Encyclopedia of Archaeal and Bacterial Type Strains, Phase II (KMG-II): from individual species to whole genera.</title>
        <authorList>
            <person name="Goeker M."/>
        </authorList>
    </citation>
    <scope>NUCLEOTIDE SEQUENCE [LARGE SCALE GENOMIC DNA]</scope>
    <source>
        <strain evidence="1 2">DSM 15986</strain>
    </source>
</reference>